<dbReference type="InterPro" id="IPR036388">
    <property type="entry name" value="WH-like_DNA-bd_sf"/>
</dbReference>
<keyword evidence="6" id="KW-1185">Reference proteome</keyword>
<dbReference type="AlphaFoldDB" id="A0A392NF85"/>
<dbReference type="EMBL" id="LXQA010034370">
    <property type="protein sequence ID" value="MCH97214.1"/>
    <property type="molecule type" value="Genomic_DNA"/>
</dbReference>
<dbReference type="GO" id="GO:0098542">
    <property type="term" value="P:defense response to other organism"/>
    <property type="evidence" value="ECO:0007669"/>
    <property type="project" value="TreeGrafter"/>
</dbReference>
<protein>
    <submittedName>
        <fullName evidence="5">NBS-containing resistance-like protein</fullName>
    </submittedName>
</protein>
<dbReference type="Gene3D" id="3.80.10.10">
    <property type="entry name" value="Ribonuclease Inhibitor"/>
    <property type="match status" value="1"/>
</dbReference>
<dbReference type="PANTHER" id="PTHR23155:SF1052">
    <property type="entry name" value="DISEASE RESISTANCE PROTEIN RPM1"/>
    <property type="match status" value="1"/>
</dbReference>
<dbReference type="Pfam" id="PF23559">
    <property type="entry name" value="WHD_DRP"/>
    <property type="match status" value="1"/>
</dbReference>
<evidence type="ECO:0000256" key="1">
    <source>
        <dbReference type="ARBA" id="ARBA00022737"/>
    </source>
</evidence>
<evidence type="ECO:0000259" key="4">
    <source>
        <dbReference type="Pfam" id="PF23598"/>
    </source>
</evidence>
<dbReference type="Pfam" id="PF23598">
    <property type="entry name" value="LRR_14"/>
    <property type="match status" value="1"/>
</dbReference>
<dbReference type="InterPro" id="IPR032675">
    <property type="entry name" value="LRR_dom_sf"/>
</dbReference>
<gene>
    <name evidence="5" type="ORF">A2U01_0018207</name>
</gene>
<dbReference type="InterPro" id="IPR058922">
    <property type="entry name" value="WHD_DRP"/>
</dbReference>
<evidence type="ECO:0000259" key="3">
    <source>
        <dbReference type="Pfam" id="PF23559"/>
    </source>
</evidence>
<feature type="non-terminal residue" evidence="5">
    <location>
        <position position="326"/>
    </location>
</feature>
<dbReference type="SUPFAM" id="SSF52058">
    <property type="entry name" value="L domain-like"/>
    <property type="match status" value="1"/>
</dbReference>
<name>A0A392NF85_9FABA</name>
<keyword evidence="2" id="KW-0611">Plant defense</keyword>
<evidence type="ECO:0000256" key="2">
    <source>
        <dbReference type="ARBA" id="ARBA00022821"/>
    </source>
</evidence>
<proteinExistence type="predicted"/>
<organism evidence="5 6">
    <name type="scientific">Trifolium medium</name>
    <dbReference type="NCBI Taxonomy" id="97028"/>
    <lineage>
        <taxon>Eukaryota</taxon>
        <taxon>Viridiplantae</taxon>
        <taxon>Streptophyta</taxon>
        <taxon>Embryophyta</taxon>
        <taxon>Tracheophyta</taxon>
        <taxon>Spermatophyta</taxon>
        <taxon>Magnoliopsida</taxon>
        <taxon>eudicotyledons</taxon>
        <taxon>Gunneridae</taxon>
        <taxon>Pentapetalae</taxon>
        <taxon>rosids</taxon>
        <taxon>fabids</taxon>
        <taxon>Fabales</taxon>
        <taxon>Fabaceae</taxon>
        <taxon>Papilionoideae</taxon>
        <taxon>50 kb inversion clade</taxon>
        <taxon>NPAAA clade</taxon>
        <taxon>Hologalegina</taxon>
        <taxon>IRL clade</taxon>
        <taxon>Trifolieae</taxon>
        <taxon>Trifolium</taxon>
    </lineage>
</organism>
<dbReference type="PANTHER" id="PTHR23155">
    <property type="entry name" value="DISEASE RESISTANCE PROTEIN RP"/>
    <property type="match status" value="1"/>
</dbReference>
<accession>A0A392NF85</accession>
<sequence length="326" mass="37788">MKDTHLIGIKEILGLSYDDLPYYLKSCLLYFGIYPEDYEVKAKRLIRQWIAEGFVKEERGKTLEEVAERYLIELIHRSLVQVSSVRIDGKPKGCRVHDLIRDMILEKSEDLNFCKHISEDEQSSLSGTIRRLSITTMSDHLMMRTQSSHVRSLLDFTNEQPMIYFVRRIPTKYRLLKVLDYEFARLVNVPKDVGCLIHLKYLRFGFVEVDKIPKSIGMLQNLETLDVRSSNVRELPKEISKLRKLRHLIGTELSLIQLKDGIGEMTSLQTLRCVDFGMDGVVEIIKDLEKLKQIRELGLVVRSEYLSILSSSINGMQDLEKLYVSS</sequence>
<feature type="domain" description="Disease resistance protein winged helix" evidence="3">
    <location>
        <begin position="33"/>
        <end position="104"/>
    </location>
</feature>
<dbReference type="InterPro" id="IPR044974">
    <property type="entry name" value="Disease_R_plants"/>
</dbReference>
<comment type="caution">
    <text evidence="5">The sequence shown here is derived from an EMBL/GenBank/DDBJ whole genome shotgun (WGS) entry which is preliminary data.</text>
</comment>
<dbReference type="FunFam" id="1.10.10.10:FF:000322">
    <property type="entry name" value="Probable disease resistance protein At1g63360"/>
    <property type="match status" value="1"/>
</dbReference>
<evidence type="ECO:0000313" key="5">
    <source>
        <dbReference type="EMBL" id="MCH97214.1"/>
    </source>
</evidence>
<dbReference type="Gene3D" id="1.10.10.10">
    <property type="entry name" value="Winged helix-like DNA-binding domain superfamily/Winged helix DNA-binding domain"/>
    <property type="match status" value="1"/>
</dbReference>
<keyword evidence="1" id="KW-0677">Repeat</keyword>
<dbReference type="InterPro" id="IPR055414">
    <property type="entry name" value="LRR_R13L4/SHOC2-like"/>
</dbReference>
<dbReference type="Proteomes" id="UP000265520">
    <property type="component" value="Unassembled WGS sequence"/>
</dbReference>
<feature type="domain" description="Disease resistance R13L4/SHOC-2-like LRR" evidence="4">
    <location>
        <begin position="149"/>
        <end position="324"/>
    </location>
</feature>
<reference evidence="5 6" key="1">
    <citation type="journal article" date="2018" name="Front. Plant Sci.">
        <title>Red Clover (Trifolium pratense) and Zigzag Clover (T. medium) - A Picture of Genomic Similarities and Differences.</title>
        <authorList>
            <person name="Dluhosova J."/>
            <person name="Istvanek J."/>
            <person name="Nedelnik J."/>
            <person name="Repkova J."/>
        </authorList>
    </citation>
    <scope>NUCLEOTIDE SEQUENCE [LARGE SCALE GENOMIC DNA]</scope>
    <source>
        <strain evidence="6">cv. 10/8</strain>
        <tissue evidence="5">Leaf</tissue>
    </source>
</reference>
<evidence type="ECO:0000313" key="6">
    <source>
        <dbReference type="Proteomes" id="UP000265520"/>
    </source>
</evidence>